<keyword evidence="2" id="KW-1185">Reference proteome</keyword>
<evidence type="ECO:0008006" key="3">
    <source>
        <dbReference type="Google" id="ProtNLM"/>
    </source>
</evidence>
<evidence type="ECO:0000313" key="2">
    <source>
        <dbReference type="Proteomes" id="UP001215598"/>
    </source>
</evidence>
<gene>
    <name evidence="1" type="ORF">B0H16DRAFT_1595477</name>
</gene>
<protein>
    <recommendedName>
        <fullName evidence="3">F-box domain-containing protein</fullName>
    </recommendedName>
</protein>
<dbReference type="EMBL" id="JARKIB010000198">
    <property type="protein sequence ID" value="KAJ7724882.1"/>
    <property type="molecule type" value="Genomic_DNA"/>
</dbReference>
<name>A0AAD7MN90_9AGAR</name>
<dbReference type="AlphaFoldDB" id="A0AAD7MN90"/>
<sequence>MLRTIQDFQRLIISLIPSPAGLSLGFLDLVEDILVLILGSYCDVASVIALSQTNKYLNRLAFSKTVWFSLVSTLVQLRFIDSQPNDDYYLKLLSTDQLVGLVKRALQGPKTWPAAEPNQTGNLSRKLMQPPSRPLVESRRIVLHPKITPSPLPSNWDYEHQTKLLPGGKYLLFQNYDRLECWSVFDDRLVWAHGVHKDSMVLDFDAEWDGDERLVIVVHEHARSASKALVEVLTLDLKSESSGRVLSTRISSTGRDPYMSCTIRGDFVAVDLWCNCWPHPVLLINWRARSRVVVSNPGTAAENPHSPSPYQITLTTEHLVLTTSGRLALSSLSSLFPFLEPITDKDIEPSSHISVTDIFLPDTHTIPLQGHPADTCRSTWVFESPLRRGLFRVWIHAVHDGLSRVSGYEYSIRNTQLSWRSLASSYMLEQKVSPRAMTLSGHTVAYANLLGVPLGLFAPAAAEGTASLHDFGIKRHFLPFSMSPFSGTLTYCSGLELVVVYYD</sequence>
<dbReference type="Proteomes" id="UP001215598">
    <property type="component" value="Unassembled WGS sequence"/>
</dbReference>
<reference evidence="1" key="1">
    <citation type="submission" date="2023-03" db="EMBL/GenBank/DDBJ databases">
        <title>Massive genome expansion in bonnet fungi (Mycena s.s.) driven by repeated elements and novel gene families across ecological guilds.</title>
        <authorList>
            <consortium name="Lawrence Berkeley National Laboratory"/>
            <person name="Harder C.B."/>
            <person name="Miyauchi S."/>
            <person name="Viragh M."/>
            <person name="Kuo A."/>
            <person name="Thoen E."/>
            <person name="Andreopoulos B."/>
            <person name="Lu D."/>
            <person name="Skrede I."/>
            <person name="Drula E."/>
            <person name="Henrissat B."/>
            <person name="Morin E."/>
            <person name="Kohler A."/>
            <person name="Barry K."/>
            <person name="LaButti K."/>
            <person name="Morin E."/>
            <person name="Salamov A."/>
            <person name="Lipzen A."/>
            <person name="Mereny Z."/>
            <person name="Hegedus B."/>
            <person name="Baldrian P."/>
            <person name="Stursova M."/>
            <person name="Weitz H."/>
            <person name="Taylor A."/>
            <person name="Grigoriev I.V."/>
            <person name="Nagy L.G."/>
            <person name="Martin F."/>
            <person name="Kauserud H."/>
        </authorList>
    </citation>
    <scope>NUCLEOTIDE SEQUENCE</scope>
    <source>
        <strain evidence="1">CBHHK182m</strain>
    </source>
</reference>
<organism evidence="1 2">
    <name type="scientific">Mycena metata</name>
    <dbReference type="NCBI Taxonomy" id="1033252"/>
    <lineage>
        <taxon>Eukaryota</taxon>
        <taxon>Fungi</taxon>
        <taxon>Dikarya</taxon>
        <taxon>Basidiomycota</taxon>
        <taxon>Agaricomycotina</taxon>
        <taxon>Agaricomycetes</taxon>
        <taxon>Agaricomycetidae</taxon>
        <taxon>Agaricales</taxon>
        <taxon>Marasmiineae</taxon>
        <taxon>Mycenaceae</taxon>
        <taxon>Mycena</taxon>
    </lineage>
</organism>
<evidence type="ECO:0000313" key="1">
    <source>
        <dbReference type="EMBL" id="KAJ7724882.1"/>
    </source>
</evidence>
<comment type="caution">
    <text evidence="1">The sequence shown here is derived from an EMBL/GenBank/DDBJ whole genome shotgun (WGS) entry which is preliminary data.</text>
</comment>
<accession>A0AAD7MN90</accession>
<proteinExistence type="predicted"/>